<dbReference type="Pfam" id="PF22725">
    <property type="entry name" value="GFO_IDH_MocA_C3"/>
    <property type="match status" value="1"/>
</dbReference>
<name>A0ABP7DYG4_9ACTN</name>
<organism evidence="5 6">
    <name type="scientific">Microlunatus aurantiacus</name>
    <dbReference type="NCBI Taxonomy" id="446786"/>
    <lineage>
        <taxon>Bacteria</taxon>
        <taxon>Bacillati</taxon>
        <taxon>Actinomycetota</taxon>
        <taxon>Actinomycetes</taxon>
        <taxon>Propionibacteriales</taxon>
        <taxon>Propionibacteriaceae</taxon>
        <taxon>Microlunatus</taxon>
    </lineage>
</organism>
<dbReference type="Pfam" id="PF01408">
    <property type="entry name" value="GFO_IDH_MocA"/>
    <property type="match status" value="1"/>
</dbReference>
<dbReference type="PANTHER" id="PTHR22604:SF105">
    <property type="entry name" value="TRANS-1,2-DIHYDROBENZENE-1,2-DIOL DEHYDROGENASE"/>
    <property type="match status" value="1"/>
</dbReference>
<comment type="caution">
    <text evidence="5">The sequence shown here is derived from an EMBL/GenBank/DDBJ whole genome shotgun (WGS) entry which is preliminary data.</text>
</comment>
<dbReference type="SUPFAM" id="SSF55347">
    <property type="entry name" value="Glyceraldehyde-3-phosphate dehydrogenase-like, C-terminal domain"/>
    <property type="match status" value="1"/>
</dbReference>
<dbReference type="Gene3D" id="3.30.360.10">
    <property type="entry name" value="Dihydrodipicolinate Reductase, domain 2"/>
    <property type="match status" value="1"/>
</dbReference>
<evidence type="ECO:0000256" key="1">
    <source>
        <dbReference type="ARBA" id="ARBA00010928"/>
    </source>
</evidence>
<evidence type="ECO:0000313" key="5">
    <source>
        <dbReference type="EMBL" id="GAA3711896.1"/>
    </source>
</evidence>
<evidence type="ECO:0000256" key="2">
    <source>
        <dbReference type="ARBA" id="ARBA00023002"/>
    </source>
</evidence>
<keyword evidence="6" id="KW-1185">Reference proteome</keyword>
<dbReference type="Gene3D" id="3.40.50.720">
    <property type="entry name" value="NAD(P)-binding Rossmann-like Domain"/>
    <property type="match status" value="1"/>
</dbReference>
<dbReference type="PANTHER" id="PTHR22604">
    <property type="entry name" value="OXIDOREDUCTASES"/>
    <property type="match status" value="1"/>
</dbReference>
<dbReference type="SUPFAM" id="SSF51735">
    <property type="entry name" value="NAD(P)-binding Rossmann-fold domains"/>
    <property type="match status" value="1"/>
</dbReference>
<gene>
    <name evidence="5" type="ORF">GCM10022204_33410</name>
</gene>
<reference evidence="6" key="1">
    <citation type="journal article" date="2019" name="Int. J. Syst. Evol. Microbiol.">
        <title>The Global Catalogue of Microorganisms (GCM) 10K type strain sequencing project: providing services to taxonomists for standard genome sequencing and annotation.</title>
        <authorList>
            <consortium name="The Broad Institute Genomics Platform"/>
            <consortium name="The Broad Institute Genome Sequencing Center for Infectious Disease"/>
            <person name="Wu L."/>
            <person name="Ma J."/>
        </authorList>
    </citation>
    <scope>NUCLEOTIDE SEQUENCE [LARGE SCALE GENOMIC DNA]</scope>
    <source>
        <strain evidence="6">JCM 16548</strain>
    </source>
</reference>
<feature type="domain" description="Gfo/Idh/MocA-like oxidoreductase N-terminal" evidence="3">
    <location>
        <begin position="15"/>
        <end position="132"/>
    </location>
</feature>
<dbReference type="InterPro" id="IPR036291">
    <property type="entry name" value="NAD(P)-bd_dom_sf"/>
</dbReference>
<evidence type="ECO:0000313" key="6">
    <source>
        <dbReference type="Proteomes" id="UP001500051"/>
    </source>
</evidence>
<dbReference type="EMBL" id="BAAAYX010000013">
    <property type="protein sequence ID" value="GAA3711896.1"/>
    <property type="molecule type" value="Genomic_DNA"/>
</dbReference>
<dbReference type="InterPro" id="IPR055170">
    <property type="entry name" value="GFO_IDH_MocA-like_dom"/>
</dbReference>
<keyword evidence="2" id="KW-0560">Oxidoreductase</keyword>
<comment type="similarity">
    <text evidence="1">Belongs to the Gfo/Idh/MocA family.</text>
</comment>
<sequence length="347" mass="37280">MRLTDVVSSHDARTRWGILSTGHIASVLTRDLALLTEEAEVVAVGSRSLDKAEQFAREHHIPRAYGSYAELAADPEIDVVYVASTHNDHLGSARLCLEAGKAVLVEKPLTVSAAETEELIDLAGERGVFLMEALWSRTNPLLRQAAQIVGSGELGAIRHATASFGFAFDGDESHRLLDPDQAGGAILDLGVYPVHGINLFLGEPDQLLGSGSLASTGVEAHAAALLTYGATEFRPPATAAIVCSLEADLGSRLEVLCSEGSIRFENFLLPSEMTVVRGTGDDKEEEILVTEWPGGGYTFEISEVNRCLRAGELESPLVPWADSLAVARTLDRWLLSVFPPVDPELRD</sequence>
<proteinExistence type="inferred from homology"/>
<evidence type="ECO:0000259" key="3">
    <source>
        <dbReference type="Pfam" id="PF01408"/>
    </source>
</evidence>
<protein>
    <submittedName>
        <fullName evidence="5">Gfo/Idh/MocA family oxidoreductase</fullName>
    </submittedName>
</protein>
<dbReference type="InterPro" id="IPR050984">
    <property type="entry name" value="Gfo/Idh/MocA_domain"/>
</dbReference>
<accession>A0ABP7DYG4</accession>
<feature type="domain" description="GFO/IDH/MocA-like oxidoreductase" evidence="4">
    <location>
        <begin position="143"/>
        <end position="263"/>
    </location>
</feature>
<evidence type="ECO:0000259" key="4">
    <source>
        <dbReference type="Pfam" id="PF22725"/>
    </source>
</evidence>
<dbReference type="Proteomes" id="UP001500051">
    <property type="component" value="Unassembled WGS sequence"/>
</dbReference>
<dbReference type="InterPro" id="IPR000683">
    <property type="entry name" value="Gfo/Idh/MocA-like_OxRdtase_N"/>
</dbReference>